<feature type="coiled-coil region" evidence="1">
    <location>
        <begin position="384"/>
        <end position="418"/>
    </location>
</feature>
<sequence>NVIWDLKQKYKTSLACLRFNDNYEETSNGVKFTIRNQLIIINVAIVSQNVSQNIVIVYQENISNMFSIFVQDEQSPQGREYFIKFKFNENRGYECYNEDEDRGVVFQWQTVSNCLKFYEKPDDTYLKVSPDVRFKRSKTGSVIFFPKQEVAFGEDGKNLVMFMIKQNSIDTKKLSKSEKRFSNDFYNKLFFEKFAKVKQFLSSQELDKDDFASSFIDIIKSSISKLQTELDQKYVSNNEPPPQLVESFEVHYERNAVFYQFEKFHRFLLDGFKCESINKFDYSYNLKDKVDLLINQVIKKLDLKSKEKQTINAKQKTTLLQYLKEKKELEIPYKFEQVDALIVKFTAQLEENDPTFGKRLMQVRQPTEEFEESEESSRSQVQFISEWQEKIQKLREENVLLTQKIKENEKQIKNITKQIKQ</sequence>
<evidence type="ECO:0000313" key="2">
    <source>
        <dbReference type="EMBL" id="JAP89435.1"/>
    </source>
</evidence>
<keyword evidence="1" id="KW-0175">Coiled coil</keyword>
<proteinExistence type="predicted"/>
<feature type="non-terminal residue" evidence="2">
    <location>
        <position position="1"/>
    </location>
</feature>
<feature type="non-terminal residue" evidence="2">
    <location>
        <position position="421"/>
    </location>
</feature>
<accession>A0A146K0I7</accession>
<protein>
    <submittedName>
        <fullName evidence="2">Uncharacterized protein</fullName>
    </submittedName>
</protein>
<gene>
    <name evidence="2" type="ORF">TPC1_31070</name>
</gene>
<dbReference type="EMBL" id="GDID01007171">
    <property type="protein sequence ID" value="JAP89435.1"/>
    <property type="molecule type" value="Transcribed_RNA"/>
</dbReference>
<organism evidence="2">
    <name type="scientific">Trepomonas sp. PC1</name>
    <dbReference type="NCBI Taxonomy" id="1076344"/>
    <lineage>
        <taxon>Eukaryota</taxon>
        <taxon>Metamonada</taxon>
        <taxon>Diplomonadida</taxon>
        <taxon>Hexamitidae</taxon>
        <taxon>Hexamitinae</taxon>
        <taxon>Trepomonas</taxon>
    </lineage>
</organism>
<reference evidence="2" key="1">
    <citation type="submission" date="2015-07" db="EMBL/GenBank/DDBJ databases">
        <title>Adaptation to a free-living lifestyle via gene acquisitions in the diplomonad Trepomonas sp. PC1.</title>
        <authorList>
            <person name="Xu F."/>
            <person name="Jerlstrom-Hultqvist J."/>
            <person name="Kolisko M."/>
            <person name="Simpson A.G.B."/>
            <person name="Roger A.J."/>
            <person name="Svard S.G."/>
            <person name="Andersson J.O."/>
        </authorList>
    </citation>
    <scope>NUCLEOTIDE SEQUENCE</scope>
    <source>
        <strain evidence="2">PC1</strain>
    </source>
</reference>
<evidence type="ECO:0000256" key="1">
    <source>
        <dbReference type="SAM" id="Coils"/>
    </source>
</evidence>
<dbReference type="AlphaFoldDB" id="A0A146K0I7"/>
<name>A0A146K0I7_9EUKA</name>